<dbReference type="RefSeq" id="WP_339095458.1">
    <property type="nucleotide sequence ID" value="NZ_CP149782.1"/>
</dbReference>
<gene>
    <name evidence="2" type="ORF">WDJ50_12665</name>
</gene>
<name>A0AAU6Q0T0_9DEIO</name>
<feature type="region of interest" description="Disordered" evidence="1">
    <location>
        <begin position="1"/>
        <end position="28"/>
    </location>
</feature>
<dbReference type="EMBL" id="CP149782">
    <property type="protein sequence ID" value="WYF44236.1"/>
    <property type="molecule type" value="Genomic_DNA"/>
</dbReference>
<evidence type="ECO:0000256" key="1">
    <source>
        <dbReference type="SAM" id="MobiDB-lite"/>
    </source>
</evidence>
<feature type="compositionally biased region" description="Basic and acidic residues" evidence="1">
    <location>
        <begin position="12"/>
        <end position="28"/>
    </location>
</feature>
<evidence type="ECO:0000313" key="2">
    <source>
        <dbReference type="EMBL" id="WYF44236.1"/>
    </source>
</evidence>
<dbReference type="AlphaFoldDB" id="A0AAU6Q0T0"/>
<reference evidence="2" key="1">
    <citation type="submission" date="2024-03" db="EMBL/GenBank/DDBJ databases">
        <title>Deinococcus weizhi sp. nov., isolated from human skin.</title>
        <authorList>
            <person name="Wei Z."/>
            <person name="Tian F."/>
            <person name="Yang C."/>
            <person name="Xin L.T."/>
            <person name="Wen Z.J."/>
            <person name="Lan K.C."/>
            <person name="Yu L."/>
            <person name="Zhe W."/>
            <person name="Dan F.D."/>
            <person name="Jun W."/>
            <person name="Rui Z."/>
            <person name="Yong X.J."/>
            <person name="Ting Y."/>
            <person name="Wei X."/>
            <person name="Xu Z.G."/>
            <person name="Xin Z."/>
            <person name="Dong F.G."/>
            <person name="Ni X.M."/>
            <person name="Zheng M.G."/>
            <person name="Chun Y."/>
            <person name="Qian W.X."/>
        </authorList>
    </citation>
    <scope>NUCLEOTIDE SEQUENCE</scope>
    <source>
        <strain evidence="2">VB142</strain>
    </source>
</reference>
<sequence>MSPHLQDVTSGWRDRAQQVRGGWHDRAEQRLEDLIEQRRRERGEQLPPEVGAALDVRRQEREKRARELRWRAEVLAEAQTAEERRVLQRVLGAPAEAGPAATNVAPRYTALLDTLAPGGEPEREMAVHRAIWSLAERRVLAVSPHGEVRVTFVSSGPEPLD</sequence>
<accession>A0AAU6Q0T0</accession>
<protein>
    <submittedName>
        <fullName evidence="2">Uncharacterized protein</fullName>
    </submittedName>
</protein>
<proteinExistence type="predicted"/>
<organism evidence="2">
    <name type="scientific">Deinococcus sp. VB142</name>
    <dbReference type="NCBI Taxonomy" id="3112952"/>
    <lineage>
        <taxon>Bacteria</taxon>
        <taxon>Thermotogati</taxon>
        <taxon>Deinococcota</taxon>
        <taxon>Deinococci</taxon>
        <taxon>Deinococcales</taxon>
        <taxon>Deinococcaceae</taxon>
        <taxon>Deinococcus</taxon>
    </lineage>
</organism>